<dbReference type="SUPFAM" id="SSF103473">
    <property type="entry name" value="MFS general substrate transporter"/>
    <property type="match status" value="1"/>
</dbReference>
<dbReference type="PANTHER" id="PTHR43791:SF5">
    <property type="entry name" value="MAJOR FACILITATOR SUPERFAMILY (MFS) PROFILE DOMAIN-CONTAINING PROTEIN"/>
    <property type="match status" value="1"/>
</dbReference>
<feature type="transmembrane region" description="Helical" evidence="6">
    <location>
        <begin position="441"/>
        <end position="462"/>
    </location>
</feature>
<comment type="subcellular location">
    <subcellularLocation>
        <location evidence="1">Membrane</location>
        <topology evidence="1">Multi-pass membrane protein</topology>
    </subcellularLocation>
</comment>
<sequence length="495" mass="54674">MSSDSMEKRDPSIEEKLPAPSDEMIEASHNVELDPLLDRRITRKLDMHLLPWLFGIWFFAFIDRSNIGNAKISGLTTDLSLDGVKFNVVLSVFYILYILVDIPSNLIVKRIGAGHYIPMLMTGWGIVTTFMGLTKSYAGLIVCRILLGLFEGGLFGGMILYVSMFYPRHQILLRLGLWYCAAPLSGAIGGLLAAGLSQIHYDGYNSWPWIFIIEGAITTVFGSTAYFFLPHTPGTARFFTPEEQEAAVRRMHTDLSGAAAVKAVDQETFDWRWVKMALFNVNTALCCLNFFLILVPIYSYSLFLPTIIAGLGYKGVIAQLFTVPPNFLGFLSVIGCAYFSDRYKIRGPVIIAGALFAMIGYIMQIAGQTSGVKYAGTFFVAAGVFQMSPTVNAWLANNLAPHYVRATGGGLQVAIGNCAAFVATFTYLAQDGPNYITGHSINLGALVLIVVVSCVNMAYVVWENKKRANGDRDHRLTKEDEASLGFLHPRFRYTI</sequence>
<evidence type="ECO:0000256" key="2">
    <source>
        <dbReference type="ARBA" id="ARBA00022448"/>
    </source>
</evidence>
<dbReference type="Pfam" id="PF07690">
    <property type="entry name" value="MFS_1"/>
    <property type="match status" value="1"/>
</dbReference>
<evidence type="ECO:0000259" key="7">
    <source>
        <dbReference type="PROSITE" id="PS50850"/>
    </source>
</evidence>
<dbReference type="Gene3D" id="1.20.1250.20">
    <property type="entry name" value="MFS general substrate transporter like domains"/>
    <property type="match status" value="2"/>
</dbReference>
<dbReference type="InterPro" id="IPR036259">
    <property type="entry name" value="MFS_trans_sf"/>
</dbReference>
<dbReference type="Proteomes" id="UP000664169">
    <property type="component" value="Unassembled WGS sequence"/>
</dbReference>
<dbReference type="GO" id="GO:0022857">
    <property type="term" value="F:transmembrane transporter activity"/>
    <property type="evidence" value="ECO:0007669"/>
    <property type="project" value="InterPro"/>
</dbReference>
<feature type="transmembrane region" description="Helical" evidence="6">
    <location>
        <begin position="347"/>
        <end position="366"/>
    </location>
</feature>
<dbReference type="FunFam" id="1.20.1250.20:FF:000013">
    <property type="entry name" value="MFS general substrate transporter"/>
    <property type="match status" value="1"/>
</dbReference>
<evidence type="ECO:0000256" key="5">
    <source>
        <dbReference type="ARBA" id="ARBA00023136"/>
    </source>
</evidence>
<dbReference type="AlphaFoldDB" id="A0A8H3ESU0"/>
<reference evidence="8" key="1">
    <citation type="submission" date="2021-03" db="EMBL/GenBank/DDBJ databases">
        <authorList>
            <person name="Tagirdzhanova G."/>
        </authorList>
    </citation>
    <scope>NUCLEOTIDE SEQUENCE</scope>
</reference>
<feature type="transmembrane region" description="Helical" evidence="6">
    <location>
        <begin position="318"/>
        <end position="340"/>
    </location>
</feature>
<dbReference type="EMBL" id="CAJPDQ010000007">
    <property type="protein sequence ID" value="CAF9912076.1"/>
    <property type="molecule type" value="Genomic_DNA"/>
</dbReference>
<organism evidence="8 9">
    <name type="scientific">Gomphillus americanus</name>
    <dbReference type="NCBI Taxonomy" id="1940652"/>
    <lineage>
        <taxon>Eukaryota</taxon>
        <taxon>Fungi</taxon>
        <taxon>Dikarya</taxon>
        <taxon>Ascomycota</taxon>
        <taxon>Pezizomycotina</taxon>
        <taxon>Lecanoromycetes</taxon>
        <taxon>OSLEUM clade</taxon>
        <taxon>Ostropomycetidae</taxon>
        <taxon>Ostropales</taxon>
        <taxon>Graphidaceae</taxon>
        <taxon>Gomphilloideae</taxon>
        <taxon>Gomphillus</taxon>
    </lineage>
</organism>
<feature type="transmembrane region" description="Helical" evidence="6">
    <location>
        <begin position="176"/>
        <end position="201"/>
    </location>
</feature>
<evidence type="ECO:0000313" key="9">
    <source>
        <dbReference type="Proteomes" id="UP000664169"/>
    </source>
</evidence>
<evidence type="ECO:0000256" key="4">
    <source>
        <dbReference type="ARBA" id="ARBA00022989"/>
    </source>
</evidence>
<name>A0A8H3ESU0_9LECA</name>
<dbReference type="InterPro" id="IPR020846">
    <property type="entry name" value="MFS_dom"/>
</dbReference>
<gene>
    <name evidence="8" type="ORF">GOMPHAMPRED_007546</name>
</gene>
<comment type="caution">
    <text evidence="8">The sequence shown here is derived from an EMBL/GenBank/DDBJ whole genome shotgun (WGS) entry which is preliminary data.</text>
</comment>
<evidence type="ECO:0000256" key="6">
    <source>
        <dbReference type="SAM" id="Phobius"/>
    </source>
</evidence>
<evidence type="ECO:0000256" key="1">
    <source>
        <dbReference type="ARBA" id="ARBA00004141"/>
    </source>
</evidence>
<dbReference type="PANTHER" id="PTHR43791">
    <property type="entry name" value="PERMEASE-RELATED"/>
    <property type="match status" value="1"/>
</dbReference>
<feature type="transmembrane region" description="Helical" evidence="6">
    <location>
        <begin position="49"/>
        <end position="67"/>
    </location>
</feature>
<dbReference type="OrthoDB" id="9971669at2759"/>
<accession>A0A8H3ESU0</accession>
<feature type="transmembrane region" description="Helical" evidence="6">
    <location>
        <begin position="139"/>
        <end position="164"/>
    </location>
</feature>
<dbReference type="GO" id="GO:0016020">
    <property type="term" value="C:membrane"/>
    <property type="evidence" value="ECO:0007669"/>
    <property type="project" value="UniProtKB-SubCell"/>
</dbReference>
<evidence type="ECO:0000256" key="3">
    <source>
        <dbReference type="ARBA" id="ARBA00022692"/>
    </source>
</evidence>
<feature type="transmembrane region" description="Helical" evidence="6">
    <location>
        <begin position="409"/>
        <end position="429"/>
    </location>
</feature>
<feature type="transmembrane region" description="Helical" evidence="6">
    <location>
        <begin position="207"/>
        <end position="229"/>
    </location>
</feature>
<keyword evidence="5 6" id="KW-0472">Membrane</keyword>
<feature type="transmembrane region" description="Helical" evidence="6">
    <location>
        <begin position="87"/>
        <end position="108"/>
    </location>
</feature>
<evidence type="ECO:0000313" key="8">
    <source>
        <dbReference type="EMBL" id="CAF9912076.1"/>
    </source>
</evidence>
<keyword evidence="9" id="KW-1185">Reference proteome</keyword>
<dbReference type="FunFam" id="1.20.1250.20:FF:000018">
    <property type="entry name" value="MFS transporter permease"/>
    <property type="match status" value="1"/>
</dbReference>
<dbReference type="PROSITE" id="PS50850">
    <property type="entry name" value="MFS"/>
    <property type="match status" value="1"/>
</dbReference>
<feature type="domain" description="Major facilitator superfamily (MFS) profile" evidence="7">
    <location>
        <begin position="49"/>
        <end position="465"/>
    </location>
</feature>
<keyword evidence="2" id="KW-0813">Transport</keyword>
<proteinExistence type="predicted"/>
<protein>
    <recommendedName>
        <fullName evidence="7">Major facilitator superfamily (MFS) profile domain-containing protein</fullName>
    </recommendedName>
</protein>
<keyword evidence="4 6" id="KW-1133">Transmembrane helix</keyword>
<keyword evidence="3 6" id="KW-0812">Transmembrane</keyword>
<feature type="transmembrane region" description="Helical" evidence="6">
    <location>
        <begin position="277"/>
        <end position="298"/>
    </location>
</feature>
<dbReference type="InterPro" id="IPR011701">
    <property type="entry name" value="MFS"/>
</dbReference>
<feature type="transmembrane region" description="Helical" evidence="6">
    <location>
        <begin position="378"/>
        <end position="397"/>
    </location>
</feature>
<feature type="transmembrane region" description="Helical" evidence="6">
    <location>
        <begin position="115"/>
        <end position="133"/>
    </location>
</feature>